<dbReference type="Proteomes" id="UP000623509">
    <property type="component" value="Unassembled WGS sequence"/>
</dbReference>
<keyword evidence="1" id="KW-1133">Transmembrane helix</keyword>
<dbReference type="Gene3D" id="3.40.50.2300">
    <property type="match status" value="2"/>
</dbReference>
<dbReference type="EMBL" id="NMRN01000019">
    <property type="protein sequence ID" value="PAS93314.1"/>
    <property type="molecule type" value="Genomic_DNA"/>
</dbReference>
<organism evidence="3 4">
    <name type="scientific">Candidatus Dactylopiibacterium carminicum</name>
    <dbReference type="NCBI Taxonomy" id="857335"/>
    <lineage>
        <taxon>Bacteria</taxon>
        <taxon>Pseudomonadati</taxon>
        <taxon>Pseudomonadota</taxon>
        <taxon>Betaproteobacteria</taxon>
        <taxon>Rhodocyclales</taxon>
        <taxon>Rhodocyclaceae</taxon>
        <taxon>Candidatus Dactylopiibacterium</taxon>
    </lineage>
</organism>
<evidence type="ECO:0000256" key="1">
    <source>
        <dbReference type="SAM" id="Phobius"/>
    </source>
</evidence>
<evidence type="ECO:0000313" key="4">
    <source>
        <dbReference type="Proteomes" id="UP000216107"/>
    </source>
</evidence>
<reference evidence="3 4" key="2">
    <citation type="submission" date="2017-07" db="EMBL/GenBank/DDBJ databases">
        <title>Candidatus Dactylopiibacterium carminicum, a nitrogen-fixing symbiont of the cochineal insect Dactylopius coccus and Dactylopius opuntiae (Hemiptera: Coccoidea: Dactylopiidae).</title>
        <authorList>
            <person name="Vera A."/>
        </authorList>
    </citation>
    <scope>NUCLEOTIDE SEQUENCE [LARGE SCALE GENOMIC DNA]</scope>
    <source>
        <strain evidence="3 4">NFDCM</strain>
    </source>
</reference>
<protein>
    <recommendedName>
        <fullName evidence="6">ABC transporter substrate-binding protein</fullName>
    </recommendedName>
</protein>
<accession>A0A272ET74</accession>
<proteinExistence type="predicted"/>
<evidence type="ECO:0000313" key="2">
    <source>
        <dbReference type="EMBL" id="KAF7599323.1"/>
    </source>
</evidence>
<evidence type="ECO:0000313" key="3">
    <source>
        <dbReference type="EMBL" id="PAS93314.1"/>
    </source>
</evidence>
<dbReference type="Proteomes" id="UP000216107">
    <property type="component" value="Unassembled WGS sequence"/>
</dbReference>
<dbReference type="OrthoDB" id="9178917at2"/>
<feature type="transmembrane region" description="Helical" evidence="1">
    <location>
        <begin position="65"/>
        <end position="83"/>
    </location>
</feature>
<sequence length="363" mass="39054">MSALSPWNTSGVFCAPYRSPFLMTSTACFGSISWLPLSSTTQMRFPLLSPACLTHALRPSGWGRLACLLAFGLLYTAPFLAFAETRALLILSDTSPAYQAFAEALGRSLGRASPAIRLQILPLSQYRELPPRIEESESLIITAGTPAAEALVERGTRVPRLMSLITRASHARLAGNRTGGVYIDQPPSRYVALVRAALPHYERIGLLVGRDSEQTANAIASTARTRGLQVLTAGVHQESDIHPGLRGFFEAPTVLLALPDDTVFNARTLPGILLASFRWHAPTVGYSPAYVSAGAVVALYSPEQIAVQTASQVLAMLSGTPPAAQYPQQYTIGVNARVASSLGLQLDDEASIRARLEKLERQQ</sequence>
<dbReference type="PANTHER" id="PTHR35271:SF1">
    <property type="entry name" value="ABC TRANSPORTER, SUBSTRATE-BINDING LIPOPROTEIN"/>
    <property type="match status" value="1"/>
</dbReference>
<keyword evidence="5" id="KW-1185">Reference proteome</keyword>
<gene>
    <name evidence="2" type="ORF">BGI27_08590</name>
    <name evidence="3" type="ORF">CGU29_08240</name>
</gene>
<evidence type="ECO:0008006" key="6">
    <source>
        <dbReference type="Google" id="ProtNLM"/>
    </source>
</evidence>
<dbReference type="Pfam" id="PF04392">
    <property type="entry name" value="ABC_sub_bind"/>
    <property type="match status" value="1"/>
</dbReference>
<keyword evidence="1" id="KW-0812">Transmembrane</keyword>
<keyword evidence="1" id="KW-0472">Membrane</keyword>
<feature type="transmembrane region" description="Helical" evidence="1">
    <location>
        <begin position="20"/>
        <end position="37"/>
    </location>
</feature>
<reference evidence="2 5" key="1">
    <citation type="submission" date="2016-08" db="EMBL/GenBank/DDBJ databases">
        <title>Candidatus Dactylopiibacterium carminicum genome sequence.</title>
        <authorList>
            <person name="Ramirez-Puebla S.T."/>
            <person name="Ormeno-Orrillo E."/>
            <person name="Vera-Ponce De Leon A."/>
            <person name="Luis L."/>
            <person name="Sanchez-Flores A."/>
            <person name="Monica R."/>
            <person name="Martinez-Romero E."/>
        </authorList>
    </citation>
    <scope>NUCLEOTIDE SEQUENCE [LARGE SCALE GENOMIC DNA]</scope>
    <source>
        <strain evidence="2">END1</strain>
    </source>
</reference>
<name>A0A272ET74_9RHOO</name>
<dbReference type="PANTHER" id="PTHR35271">
    <property type="entry name" value="ABC TRANSPORTER, SUBSTRATE-BINDING LIPOPROTEIN-RELATED"/>
    <property type="match status" value="1"/>
</dbReference>
<comment type="caution">
    <text evidence="3">The sequence shown here is derived from an EMBL/GenBank/DDBJ whole genome shotgun (WGS) entry which is preliminary data.</text>
</comment>
<dbReference type="EMBL" id="MDUX01000023">
    <property type="protein sequence ID" value="KAF7599323.1"/>
    <property type="molecule type" value="Genomic_DNA"/>
</dbReference>
<dbReference type="InterPro" id="IPR007487">
    <property type="entry name" value="ABC_transpt-TYRBP-like"/>
</dbReference>
<evidence type="ECO:0000313" key="5">
    <source>
        <dbReference type="Proteomes" id="UP000623509"/>
    </source>
</evidence>
<dbReference type="AlphaFoldDB" id="A0A272ET74"/>